<dbReference type="InterPro" id="IPR051609">
    <property type="entry name" value="NmrA/Isoflavone_reductase-like"/>
</dbReference>
<dbReference type="AlphaFoldDB" id="A0A1L7XWS3"/>
<dbReference type="Gene3D" id="3.90.25.10">
    <property type="entry name" value="UDP-galactose 4-epimerase, domain 1"/>
    <property type="match status" value="1"/>
</dbReference>
<keyword evidence="3" id="KW-0560">Oxidoreductase</keyword>
<keyword evidence="5" id="KW-1185">Reference proteome</keyword>
<reference evidence="4 5" key="1">
    <citation type="submission" date="2016-03" db="EMBL/GenBank/DDBJ databases">
        <authorList>
            <person name="Ploux O."/>
        </authorList>
    </citation>
    <scope>NUCLEOTIDE SEQUENCE [LARGE SCALE GENOMIC DNA]</scope>
    <source>
        <strain evidence="4 5">UAMH 11012</strain>
    </source>
</reference>
<dbReference type="PANTHER" id="PTHR47706:SF4">
    <property type="entry name" value="NMRA-LIKE DOMAIN-CONTAINING PROTEIN"/>
    <property type="match status" value="1"/>
</dbReference>
<name>A0A1L7XWS3_9HELO</name>
<dbReference type="OrthoDB" id="419598at2759"/>
<dbReference type="EMBL" id="FJOG01000071">
    <property type="protein sequence ID" value="CZR69440.1"/>
    <property type="molecule type" value="Genomic_DNA"/>
</dbReference>
<evidence type="ECO:0000256" key="2">
    <source>
        <dbReference type="ARBA" id="ARBA00022857"/>
    </source>
</evidence>
<accession>A0A1L7XWS3</accession>
<dbReference type="PANTHER" id="PTHR47706">
    <property type="entry name" value="NMRA-LIKE FAMILY PROTEIN"/>
    <property type="match status" value="1"/>
</dbReference>
<dbReference type="GO" id="GO:0016491">
    <property type="term" value="F:oxidoreductase activity"/>
    <property type="evidence" value="ECO:0007669"/>
    <property type="project" value="UniProtKB-KW"/>
</dbReference>
<protein>
    <submittedName>
        <fullName evidence="4">Uncharacterized protein</fullName>
    </submittedName>
</protein>
<gene>
    <name evidence="4" type="ORF">PAC_19340</name>
</gene>
<evidence type="ECO:0000313" key="4">
    <source>
        <dbReference type="EMBL" id="CZR69440.1"/>
    </source>
</evidence>
<evidence type="ECO:0000256" key="1">
    <source>
        <dbReference type="ARBA" id="ARBA00005725"/>
    </source>
</evidence>
<comment type="similarity">
    <text evidence="1">Belongs to the NmrA-type oxidoreductase family. Isoflavone reductase subfamily.</text>
</comment>
<dbReference type="SUPFAM" id="SSF51735">
    <property type="entry name" value="NAD(P)-binding Rossmann-fold domains"/>
    <property type="match status" value="1"/>
</dbReference>
<evidence type="ECO:0000313" key="5">
    <source>
        <dbReference type="Proteomes" id="UP000184330"/>
    </source>
</evidence>
<dbReference type="Proteomes" id="UP000184330">
    <property type="component" value="Unassembled WGS sequence"/>
</dbReference>
<dbReference type="InterPro" id="IPR036291">
    <property type="entry name" value="NAD(P)-bd_dom_sf"/>
</dbReference>
<proteinExistence type="inferred from homology"/>
<sequence length="233" mass="25930">MNLTAELGLITKTHDRHYHLDLQILGDETSNSLLNLIEAASKSGTLKRFAPSEFGVDGLPFPFTAFKVAAIEKLRATPSLEYAIFITGFFLDFYGMPHAPTYMPGVSVIVDVENMKAAIPGEGNTPTVFTYTKDVAEFIAASLDLPKWRQRSIIAVVHDSPQDLRARKNTELASNIPRYEFFPKNSLVGLVLVFGIAMEEGLFDFKGQSLNEMLPEIKSMSVEVFLQTYWGSK</sequence>
<organism evidence="4 5">
    <name type="scientific">Phialocephala subalpina</name>
    <dbReference type="NCBI Taxonomy" id="576137"/>
    <lineage>
        <taxon>Eukaryota</taxon>
        <taxon>Fungi</taxon>
        <taxon>Dikarya</taxon>
        <taxon>Ascomycota</taxon>
        <taxon>Pezizomycotina</taxon>
        <taxon>Leotiomycetes</taxon>
        <taxon>Helotiales</taxon>
        <taxon>Mollisiaceae</taxon>
        <taxon>Phialocephala</taxon>
        <taxon>Phialocephala fortinii species complex</taxon>
    </lineage>
</organism>
<keyword evidence="2" id="KW-0521">NADP</keyword>
<dbReference type="Gene3D" id="3.40.50.720">
    <property type="entry name" value="NAD(P)-binding Rossmann-like Domain"/>
    <property type="match status" value="1"/>
</dbReference>
<evidence type="ECO:0000256" key="3">
    <source>
        <dbReference type="ARBA" id="ARBA00023002"/>
    </source>
</evidence>